<name>C0E5V4_9CORY</name>
<organism evidence="2 3">
    <name type="scientific">Corynebacterium matruchotii ATCC 33806</name>
    <dbReference type="NCBI Taxonomy" id="566549"/>
    <lineage>
        <taxon>Bacteria</taxon>
        <taxon>Bacillati</taxon>
        <taxon>Actinomycetota</taxon>
        <taxon>Actinomycetes</taxon>
        <taxon>Mycobacteriales</taxon>
        <taxon>Corynebacteriaceae</taxon>
        <taxon>Corynebacterium</taxon>
    </lineage>
</organism>
<comment type="caution">
    <text evidence="2">The sequence shown here is derived from an EMBL/GenBank/DDBJ whole genome shotgun (WGS) entry which is preliminary data.</text>
</comment>
<evidence type="ECO:0000256" key="1">
    <source>
        <dbReference type="SAM" id="MobiDB-lite"/>
    </source>
</evidence>
<dbReference type="Proteomes" id="UP000006247">
    <property type="component" value="Unassembled WGS sequence"/>
</dbReference>
<reference evidence="2 3" key="1">
    <citation type="submission" date="2009-01" db="EMBL/GenBank/DDBJ databases">
        <authorList>
            <person name="Fulton L."/>
            <person name="Clifton S."/>
            <person name="Chinwalla A.T."/>
            <person name="Mitreva M."/>
            <person name="Sodergren E."/>
            <person name="Weinstock G."/>
            <person name="Clifton S."/>
            <person name="Dooling D.J."/>
            <person name="Fulton B."/>
            <person name="Minx P."/>
            <person name="Pepin K.H."/>
            <person name="Johnson M."/>
            <person name="Bhonagiri V."/>
            <person name="Nash W.E."/>
            <person name="Mardis E.R."/>
            <person name="Wilson R.K."/>
        </authorList>
    </citation>
    <scope>NUCLEOTIDE SEQUENCE [LARGE SCALE GENOMIC DNA]</scope>
    <source>
        <strain evidence="2 3">ATCC 33806</strain>
    </source>
</reference>
<dbReference type="EMBL" id="ACEB01000038">
    <property type="protein sequence ID" value="EEG26069.1"/>
    <property type="molecule type" value="Genomic_DNA"/>
</dbReference>
<gene>
    <name evidence="2" type="ORF">CORMATOL_02386</name>
</gene>
<evidence type="ECO:0000313" key="2">
    <source>
        <dbReference type="EMBL" id="EEG26069.1"/>
    </source>
</evidence>
<evidence type="ECO:0000313" key="3">
    <source>
        <dbReference type="Proteomes" id="UP000006247"/>
    </source>
</evidence>
<proteinExistence type="predicted"/>
<feature type="region of interest" description="Disordered" evidence="1">
    <location>
        <begin position="1"/>
        <end position="25"/>
    </location>
</feature>
<sequence>MLPLSRRSSNHTHPQQPERRDTNPIFSLETVQSYCRWPPPLPY</sequence>
<dbReference type="HOGENOM" id="CLU_3232381_0_0_11"/>
<protein>
    <submittedName>
        <fullName evidence="2">Uncharacterized protein</fullName>
    </submittedName>
</protein>
<accession>C0E5V4</accession>
<dbReference type="AlphaFoldDB" id="C0E5V4"/>